<evidence type="ECO:0000313" key="19">
    <source>
        <dbReference type="Proteomes" id="UP000094112"/>
    </source>
</evidence>
<dbReference type="InterPro" id="IPR004971">
    <property type="entry name" value="mRNA_G-N7_MeTrfase_dom"/>
</dbReference>
<dbReference type="InterPro" id="IPR016899">
    <property type="entry name" value="mRNA_G-N7_MeTrfase_euk"/>
</dbReference>
<dbReference type="GO" id="GO:0070693">
    <property type="term" value="C:P-TEFb-cap methyltransferase complex"/>
    <property type="evidence" value="ECO:0007669"/>
    <property type="project" value="EnsemblFungi"/>
</dbReference>
<feature type="site" description="mRNA cap binding" evidence="16">
    <location>
        <position position="81"/>
    </location>
</feature>
<evidence type="ECO:0000256" key="11">
    <source>
        <dbReference type="ARBA" id="ARBA00032772"/>
    </source>
</evidence>
<evidence type="ECO:0000313" key="18">
    <source>
        <dbReference type="EMBL" id="ODQ59746.1"/>
    </source>
</evidence>
<dbReference type="EMBL" id="KV454210">
    <property type="protein sequence ID" value="ODQ59746.1"/>
    <property type="molecule type" value="Genomic_DNA"/>
</dbReference>
<evidence type="ECO:0000256" key="6">
    <source>
        <dbReference type="ARBA" id="ARBA00022679"/>
    </source>
</evidence>
<evidence type="ECO:0000256" key="14">
    <source>
        <dbReference type="ARBA" id="ARBA00049739"/>
    </source>
</evidence>
<feature type="binding site" evidence="15">
    <location>
        <position position="78"/>
    </location>
    <ligand>
        <name>S-adenosyl-L-methionine</name>
        <dbReference type="ChEBI" id="CHEBI:59789"/>
    </ligand>
</feature>
<feature type="binding site" evidence="16">
    <location>
        <begin position="56"/>
        <end position="57"/>
    </location>
    <ligand>
        <name>mRNA</name>
        <dbReference type="ChEBI" id="CHEBI:33699"/>
    </ligand>
</feature>
<dbReference type="PANTHER" id="PTHR12189">
    <property type="entry name" value="MRNA GUANINE-7- METHYLTRANSFERASE"/>
    <property type="match status" value="1"/>
</dbReference>
<dbReference type="STRING" id="683960.A0A1E3P2N7"/>
<comment type="function">
    <text evidence="1">Responsible for methylating the 5'-cap structure of mRNAs.</text>
</comment>
<gene>
    <name evidence="18" type="ORF">WICANDRAFT_30550</name>
</gene>
<dbReference type="FunFam" id="3.40.50.150:FF:000280">
    <property type="entry name" value="mRNA cap guanine-N7 methyltransferase"/>
    <property type="match status" value="1"/>
</dbReference>
<dbReference type="AlphaFoldDB" id="A0A1E3P2N7"/>
<evidence type="ECO:0000256" key="1">
    <source>
        <dbReference type="ARBA" id="ARBA00003378"/>
    </source>
</evidence>
<feature type="binding site" evidence="15">
    <location>
        <position position="159"/>
    </location>
    <ligand>
        <name>S-adenosyl-L-methionine</name>
        <dbReference type="ChEBI" id="CHEBI:59789"/>
    </ligand>
</feature>
<dbReference type="OrthoDB" id="10248867at2759"/>
<feature type="binding site" evidence="15">
    <location>
        <position position="128"/>
    </location>
    <ligand>
        <name>S-adenosyl-L-methionine</name>
        <dbReference type="ChEBI" id="CHEBI:59789"/>
    </ligand>
</feature>
<evidence type="ECO:0000256" key="9">
    <source>
        <dbReference type="ARBA" id="ARBA00023042"/>
    </source>
</evidence>
<evidence type="ECO:0000256" key="13">
    <source>
        <dbReference type="ARBA" id="ARBA00044712"/>
    </source>
</evidence>
<dbReference type="GO" id="GO:0003723">
    <property type="term" value="F:RNA binding"/>
    <property type="evidence" value="ECO:0007669"/>
    <property type="project" value="UniProtKB-KW"/>
</dbReference>
<feature type="site" description="mRNA cap binding" evidence="16">
    <location>
        <position position="158"/>
    </location>
</feature>
<keyword evidence="10" id="KW-0539">Nucleus</keyword>
<dbReference type="Proteomes" id="UP000094112">
    <property type="component" value="Unassembled WGS sequence"/>
</dbReference>
<dbReference type="Pfam" id="PF03291">
    <property type="entry name" value="mRNA_G-N7_MeTrfase"/>
    <property type="match status" value="1"/>
</dbReference>
<dbReference type="Gene3D" id="3.40.50.150">
    <property type="entry name" value="Vaccinia Virus protein VP39"/>
    <property type="match status" value="1"/>
</dbReference>
<dbReference type="PIRSF" id="PIRSF028762">
    <property type="entry name" value="ABD1"/>
    <property type="match status" value="1"/>
</dbReference>
<feature type="site" description="mRNA cap binding" evidence="16">
    <location>
        <position position="248"/>
    </location>
</feature>
<evidence type="ECO:0000256" key="4">
    <source>
        <dbReference type="ARBA" id="ARBA00022603"/>
    </source>
</evidence>
<dbReference type="GO" id="GO:0005829">
    <property type="term" value="C:cytosol"/>
    <property type="evidence" value="ECO:0007669"/>
    <property type="project" value="EnsemblFungi"/>
</dbReference>
<keyword evidence="19" id="KW-1185">Reference proteome</keyword>
<feature type="binding site" evidence="15">
    <location>
        <position position="100"/>
    </location>
    <ligand>
        <name>S-adenosyl-L-methionine</name>
        <dbReference type="ChEBI" id="CHEBI:59789"/>
    </ligand>
</feature>
<dbReference type="RefSeq" id="XP_019038953.1">
    <property type="nucleotide sequence ID" value="XM_019181743.1"/>
</dbReference>
<keyword evidence="7" id="KW-0949">S-adenosyl-L-methionine</keyword>
<dbReference type="GO" id="GO:0004482">
    <property type="term" value="F:mRNA 5'-cap (guanine-N7-)-methyltransferase activity"/>
    <property type="evidence" value="ECO:0007669"/>
    <property type="project" value="UniProtKB-EC"/>
</dbReference>
<evidence type="ECO:0000256" key="10">
    <source>
        <dbReference type="ARBA" id="ARBA00023242"/>
    </source>
</evidence>
<sequence length="326" mass="37591">MERERETVVEQKIQEEITRKKENLDQIVRQHYNQRAYVSKHSRRHLSPIIKLRNFNNAIKYMLIGNFSQPGWRALDLGCGKGGDINKWSMANISEYIGIDISNASIVEAIKRYNNLQAGFETTFITGDCFGQPLPFILKDFPHIHLPVDIVSMQFCMHYAFETEIKARTLLENVSRSLRAGGYFIGTIPSSDFITEKVAKLPPGEKKFGNSIYSVTFENDPPRDGNFRPAFGNMYTYFLRDAIDNVPEYVVPFEALRALAEEFDLELTYKKTFLEMFKEEIPTWFRKLNPRLVEGMRRTDGTYGVEGDESEASAFYLAFAFQKAAY</sequence>
<keyword evidence="6" id="KW-0808">Transferase</keyword>
<evidence type="ECO:0000256" key="7">
    <source>
        <dbReference type="ARBA" id="ARBA00022691"/>
    </source>
</evidence>
<dbReference type="PROSITE" id="PS51562">
    <property type="entry name" value="RNA_CAP0_MT"/>
    <property type="match status" value="1"/>
</dbReference>
<keyword evidence="4" id="KW-0489">Methyltransferase</keyword>
<protein>
    <recommendedName>
        <fullName evidence="14">mRNA cap guanine-N(7) methyltransferase</fullName>
        <ecNumber evidence="3">2.1.1.56</ecNumber>
    </recommendedName>
    <alternativeName>
        <fullName evidence="11">mRNA (guanine-N(7))-methyltransferase</fullName>
    </alternativeName>
    <alternativeName>
        <fullName evidence="12">mRNA cap methyltransferase</fullName>
    </alternativeName>
</protein>
<dbReference type="SUPFAM" id="SSF53335">
    <property type="entry name" value="S-adenosyl-L-methionine-dependent methyltransferases"/>
    <property type="match status" value="1"/>
</dbReference>
<evidence type="ECO:0000256" key="16">
    <source>
        <dbReference type="PIRSR" id="PIRSR028762-2"/>
    </source>
</evidence>
<dbReference type="InterPro" id="IPR029063">
    <property type="entry name" value="SAM-dependent_MTases_sf"/>
</dbReference>
<accession>A0A1E3P2N7</accession>
<keyword evidence="9 16" id="KW-0506">mRNA capping</keyword>
<dbReference type="InterPro" id="IPR039753">
    <property type="entry name" value="RG7MT1"/>
</dbReference>
<feature type="site" description="mRNA cap binding" evidence="16">
    <location>
        <position position="112"/>
    </location>
</feature>
<organism evidence="18 19">
    <name type="scientific">Wickerhamomyces anomalus (strain ATCC 58044 / CBS 1984 / NCYC 433 / NRRL Y-366-8)</name>
    <name type="common">Yeast</name>
    <name type="synonym">Hansenula anomala</name>
    <dbReference type="NCBI Taxonomy" id="683960"/>
    <lineage>
        <taxon>Eukaryota</taxon>
        <taxon>Fungi</taxon>
        <taxon>Dikarya</taxon>
        <taxon>Ascomycota</taxon>
        <taxon>Saccharomycotina</taxon>
        <taxon>Saccharomycetes</taxon>
        <taxon>Phaffomycetales</taxon>
        <taxon>Wickerhamomycetaceae</taxon>
        <taxon>Wickerhamomyces</taxon>
    </lineage>
</organism>
<evidence type="ECO:0000256" key="5">
    <source>
        <dbReference type="ARBA" id="ARBA00022664"/>
    </source>
</evidence>
<dbReference type="EC" id="2.1.1.56" evidence="3"/>
<evidence type="ECO:0000256" key="15">
    <source>
        <dbReference type="PIRSR" id="PIRSR028762-1"/>
    </source>
</evidence>
<evidence type="ECO:0000256" key="8">
    <source>
        <dbReference type="ARBA" id="ARBA00022884"/>
    </source>
</evidence>
<evidence type="ECO:0000256" key="2">
    <source>
        <dbReference type="ARBA" id="ARBA00004123"/>
    </source>
</evidence>
<keyword evidence="5" id="KW-0507">mRNA processing</keyword>
<keyword evidence="8" id="KW-0694">RNA-binding</keyword>
<evidence type="ECO:0000256" key="12">
    <source>
        <dbReference type="ARBA" id="ARBA00033387"/>
    </source>
</evidence>
<name>A0A1E3P2N7_WICAA</name>
<comment type="subcellular location">
    <subcellularLocation>
        <location evidence="2">Nucleus</location>
    </subcellularLocation>
</comment>
<feature type="site" description="mRNA cap binding" evidence="16">
    <location>
        <position position="87"/>
    </location>
</feature>
<evidence type="ECO:0000259" key="17">
    <source>
        <dbReference type="PROSITE" id="PS51562"/>
    </source>
</evidence>
<feature type="site" description="mRNA cap binding" evidence="16">
    <location>
        <position position="316"/>
    </location>
</feature>
<reference evidence="18 19" key="1">
    <citation type="journal article" date="2016" name="Proc. Natl. Acad. Sci. U.S.A.">
        <title>Comparative genomics of biotechnologically important yeasts.</title>
        <authorList>
            <person name="Riley R."/>
            <person name="Haridas S."/>
            <person name="Wolfe K.H."/>
            <person name="Lopes M.R."/>
            <person name="Hittinger C.T."/>
            <person name="Goeker M."/>
            <person name="Salamov A.A."/>
            <person name="Wisecaver J.H."/>
            <person name="Long T.M."/>
            <person name="Calvey C.H."/>
            <person name="Aerts A.L."/>
            <person name="Barry K.W."/>
            <person name="Choi C."/>
            <person name="Clum A."/>
            <person name="Coughlan A.Y."/>
            <person name="Deshpande S."/>
            <person name="Douglass A.P."/>
            <person name="Hanson S.J."/>
            <person name="Klenk H.-P."/>
            <person name="LaButti K.M."/>
            <person name="Lapidus A."/>
            <person name="Lindquist E.A."/>
            <person name="Lipzen A.M."/>
            <person name="Meier-Kolthoff J.P."/>
            <person name="Ohm R.A."/>
            <person name="Otillar R.P."/>
            <person name="Pangilinan J.L."/>
            <person name="Peng Y."/>
            <person name="Rokas A."/>
            <person name="Rosa C.A."/>
            <person name="Scheuner C."/>
            <person name="Sibirny A.A."/>
            <person name="Slot J.C."/>
            <person name="Stielow J.B."/>
            <person name="Sun H."/>
            <person name="Kurtzman C.P."/>
            <person name="Blackwell M."/>
            <person name="Grigoriev I.V."/>
            <person name="Jeffries T.W."/>
        </authorList>
    </citation>
    <scope>NUCLEOTIDE SEQUENCE [LARGE SCALE GENOMIC DNA]</scope>
    <source>
        <strain evidence="19">ATCC 58044 / CBS 1984 / NCYC 433 / NRRL Y-366-8</strain>
    </source>
</reference>
<dbReference type="CDD" id="cd02440">
    <property type="entry name" value="AdoMet_MTases"/>
    <property type="match status" value="1"/>
</dbReference>
<feature type="binding site" evidence="15">
    <location>
        <position position="60"/>
    </location>
    <ligand>
        <name>S-adenosyl-L-methionine</name>
        <dbReference type="ChEBI" id="CHEBI:59789"/>
    </ligand>
</feature>
<evidence type="ECO:0000256" key="3">
    <source>
        <dbReference type="ARBA" id="ARBA00011926"/>
    </source>
</evidence>
<feature type="domain" description="MRNA cap 0 methyltransferase" evidence="17">
    <location>
        <begin position="47"/>
        <end position="324"/>
    </location>
</feature>
<comment type="catalytic activity">
    <reaction evidence="13">
        <text>a 5'-end (5'-triphosphoguanosine)-ribonucleoside in mRNA + S-adenosyl-L-methionine = a 5'-end (N(7)-methyl 5'-triphosphoguanosine)-ribonucleoside in mRNA + S-adenosyl-L-homocysteine</text>
        <dbReference type="Rhea" id="RHEA:67008"/>
        <dbReference type="Rhea" id="RHEA-COMP:17166"/>
        <dbReference type="Rhea" id="RHEA-COMP:17167"/>
        <dbReference type="ChEBI" id="CHEBI:57856"/>
        <dbReference type="ChEBI" id="CHEBI:59789"/>
        <dbReference type="ChEBI" id="CHEBI:156461"/>
        <dbReference type="ChEBI" id="CHEBI:167617"/>
        <dbReference type="EC" id="2.1.1.56"/>
    </reaction>
</comment>
<dbReference type="PANTHER" id="PTHR12189:SF2">
    <property type="entry name" value="MRNA CAP GUANINE-N7 METHYLTRANSFERASE"/>
    <property type="match status" value="1"/>
</dbReference>
<feature type="binding site" evidence="15">
    <location>
        <position position="154"/>
    </location>
    <ligand>
        <name>S-adenosyl-L-methionine</name>
        <dbReference type="ChEBI" id="CHEBI:59789"/>
    </ligand>
</feature>
<dbReference type="GeneID" id="30198989"/>
<proteinExistence type="predicted"/>